<dbReference type="AlphaFoldDB" id="A0A8H4AMW7"/>
<evidence type="ECO:0000313" key="2">
    <source>
        <dbReference type="EMBL" id="KAF0514297.1"/>
    </source>
</evidence>
<protein>
    <submittedName>
        <fullName evidence="2">Uncharacterized protein</fullName>
    </submittedName>
</protein>
<comment type="caution">
    <text evidence="2">The sequence shown here is derived from an EMBL/GenBank/DDBJ whole genome shotgun (WGS) entry which is preliminary data.</text>
</comment>
<dbReference type="Proteomes" id="UP000439903">
    <property type="component" value="Unassembled WGS sequence"/>
</dbReference>
<evidence type="ECO:0000313" key="3">
    <source>
        <dbReference type="Proteomes" id="UP000439903"/>
    </source>
</evidence>
<feature type="compositionally biased region" description="Basic and acidic residues" evidence="1">
    <location>
        <begin position="9"/>
        <end position="25"/>
    </location>
</feature>
<name>A0A8H4AMW7_GIGMA</name>
<evidence type="ECO:0000256" key="1">
    <source>
        <dbReference type="SAM" id="MobiDB-lite"/>
    </source>
</evidence>
<reference evidence="2 3" key="1">
    <citation type="journal article" date="2019" name="Environ. Microbiol.">
        <title>At the nexus of three kingdoms: the genome of the mycorrhizal fungus Gigaspora margarita provides insights into plant, endobacterial and fungal interactions.</title>
        <authorList>
            <person name="Venice F."/>
            <person name="Ghignone S."/>
            <person name="Salvioli di Fossalunga A."/>
            <person name="Amselem J."/>
            <person name="Novero M."/>
            <person name="Xianan X."/>
            <person name="Sedzielewska Toro K."/>
            <person name="Morin E."/>
            <person name="Lipzen A."/>
            <person name="Grigoriev I.V."/>
            <person name="Henrissat B."/>
            <person name="Martin F.M."/>
            <person name="Bonfante P."/>
        </authorList>
    </citation>
    <scope>NUCLEOTIDE SEQUENCE [LARGE SCALE GENOMIC DNA]</scope>
    <source>
        <strain evidence="2 3">BEG34</strain>
    </source>
</reference>
<dbReference type="EMBL" id="WTPW01000411">
    <property type="protein sequence ID" value="KAF0514297.1"/>
    <property type="molecule type" value="Genomic_DNA"/>
</dbReference>
<proteinExistence type="predicted"/>
<gene>
    <name evidence="2" type="ORF">F8M41_017663</name>
</gene>
<keyword evidence="3" id="KW-1185">Reference proteome</keyword>
<feature type="region of interest" description="Disordered" evidence="1">
    <location>
        <begin position="1"/>
        <end position="27"/>
    </location>
</feature>
<sequence length="228" mass="25635">MVVLVPLRTSEKKKQKNPQDNKSNEPDSVLYETNILNNELNTDENKRSSDFIFDELKISSLNYDEEESADRRCKFLFQRSKSNSLGYDEESNETSVSKVNESLITTFNTNNEEETGDKAMSAYSLDYGEDESNETSVSRVNKSLITTFNANNEEEESNATSVSRVNESLITTFNTNNEEETDDKAMSACSLDYGEESNETSASRVNESLITTFNANNEESSVCIFVGL</sequence>
<accession>A0A8H4AMW7</accession>
<organism evidence="2 3">
    <name type="scientific">Gigaspora margarita</name>
    <dbReference type="NCBI Taxonomy" id="4874"/>
    <lineage>
        <taxon>Eukaryota</taxon>
        <taxon>Fungi</taxon>
        <taxon>Fungi incertae sedis</taxon>
        <taxon>Mucoromycota</taxon>
        <taxon>Glomeromycotina</taxon>
        <taxon>Glomeromycetes</taxon>
        <taxon>Diversisporales</taxon>
        <taxon>Gigasporaceae</taxon>
        <taxon>Gigaspora</taxon>
    </lineage>
</organism>